<sequence length="133" mass="15817">MKPPKQMPAHSMREDRPKKRPANWYSDEDMDDGEEAIRMIRNMFGYNPKKYADVDVGDMEANFDDILKEERRSAKIAREEDEQEQCLIEEEERRIEDAEGGKEVQALANIDLENRIKEDCHYFLKLKTLLYLF</sequence>
<dbReference type="EMBL" id="QPKB01000002">
    <property type="protein sequence ID" value="RWR77894.1"/>
    <property type="molecule type" value="Genomic_DNA"/>
</dbReference>
<dbReference type="STRING" id="337451.A0A443NHD0"/>
<dbReference type="GO" id="GO:0006334">
    <property type="term" value="P:nucleosome assembly"/>
    <property type="evidence" value="ECO:0007669"/>
    <property type="project" value="TreeGrafter"/>
</dbReference>
<proteinExistence type="inferred from homology"/>
<comment type="similarity">
    <text evidence="1">Belongs to the SPT2 family.</text>
</comment>
<dbReference type="GO" id="GO:0006360">
    <property type="term" value="P:transcription by RNA polymerase I"/>
    <property type="evidence" value="ECO:0007669"/>
    <property type="project" value="TreeGrafter"/>
</dbReference>
<organism evidence="4 5">
    <name type="scientific">Cinnamomum micranthum f. kanehirae</name>
    <dbReference type="NCBI Taxonomy" id="337451"/>
    <lineage>
        <taxon>Eukaryota</taxon>
        <taxon>Viridiplantae</taxon>
        <taxon>Streptophyta</taxon>
        <taxon>Embryophyta</taxon>
        <taxon>Tracheophyta</taxon>
        <taxon>Spermatophyta</taxon>
        <taxon>Magnoliopsida</taxon>
        <taxon>Magnoliidae</taxon>
        <taxon>Laurales</taxon>
        <taxon>Lauraceae</taxon>
        <taxon>Cinnamomum</taxon>
    </lineage>
</organism>
<dbReference type="OrthoDB" id="6259853at2759"/>
<evidence type="ECO:0000313" key="5">
    <source>
        <dbReference type="Proteomes" id="UP000283530"/>
    </source>
</evidence>
<evidence type="ECO:0000256" key="1">
    <source>
        <dbReference type="ARBA" id="ARBA00006461"/>
    </source>
</evidence>
<dbReference type="SMART" id="SM00784">
    <property type="entry name" value="SPT2"/>
    <property type="match status" value="1"/>
</dbReference>
<comment type="caution">
    <text evidence="4">The sequence shown here is derived from an EMBL/GenBank/DDBJ whole genome shotgun (WGS) entry which is preliminary data.</text>
</comment>
<feature type="region of interest" description="Disordered" evidence="3">
    <location>
        <begin position="1"/>
        <end position="29"/>
    </location>
</feature>
<name>A0A443NHD0_9MAGN</name>
<gene>
    <name evidence="4" type="ORF">CKAN_00639800</name>
</gene>
<dbReference type="PANTHER" id="PTHR22691:SF8">
    <property type="entry name" value="PROTEIN SPT2 HOMOLOG"/>
    <property type="match status" value="1"/>
</dbReference>
<evidence type="ECO:0000256" key="3">
    <source>
        <dbReference type="SAM" id="MobiDB-lite"/>
    </source>
</evidence>
<dbReference type="GO" id="GO:0003677">
    <property type="term" value="F:DNA binding"/>
    <property type="evidence" value="ECO:0007669"/>
    <property type="project" value="TreeGrafter"/>
</dbReference>
<dbReference type="AlphaFoldDB" id="A0A443NHD0"/>
<dbReference type="GO" id="GO:0042393">
    <property type="term" value="F:histone binding"/>
    <property type="evidence" value="ECO:0007669"/>
    <property type="project" value="TreeGrafter"/>
</dbReference>
<dbReference type="Proteomes" id="UP000283530">
    <property type="component" value="Unassembled WGS sequence"/>
</dbReference>
<dbReference type="PANTHER" id="PTHR22691">
    <property type="entry name" value="YEAST SPT2-RELATED"/>
    <property type="match status" value="1"/>
</dbReference>
<keyword evidence="2" id="KW-0175">Coiled coil</keyword>
<keyword evidence="5" id="KW-1185">Reference proteome</keyword>
<evidence type="ECO:0000256" key="2">
    <source>
        <dbReference type="ARBA" id="ARBA00023054"/>
    </source>
</evidence>
<reference evidence="4 5" key="1">
    <citation type="journal article" date="2019" name="Nat. Plants">
        <title>Stout camphor tree genome fills gaps in understanding of flowering plant genome evolution.</title>
        <authorList>
            <person name="Chaw S.M."/>
            <person name="Liu Y.C."/>
            <person name="Wu Y.W."/>
            <person name="Wang H.Y."/>
            <person name="Lin C.I."/>
            <person name="Wu C.S."/>
            <person name="Ke H.M."/>
            <person name="Chang L.Y."/>
            <person name="Hsu C.Y."/>
            <person name="Yang H.T."/>
            <person name="Sudianto E."/>
            <person name="Hsu M.H."/>
            <person name="Wu K.P."/>
            <person name="Wang L.N."/>
            <person name="Leebens-Mack J.H."/>
            <person name="Tsai I.J."/>
        </authorList>
    </citation>
    <scope>NUCLEOTIDE SEQUENCE [LARGE SCALE GENOMIC DNA]</scope>
    <source>
        <strain evidence="5">cv. Chaw 1501</strain>
        <tissue evidence="4">Young leaves</tissue>
    </source>
</reference>
<dbReference type="GO" id="GO:0005730">
    <property type="term" value="C:nucleolus"/>
    <property type="evidence" value="ECO:0007669"/>
    <property type="project" value="TreeGrafter"/>
</dbReference>
<dbReference type="InterPro" id="IPR013256">
    <property type="entry name" value="Chromatin_SPT2"/>
</dbReference>
<accession>A0A443NHD0</accession>
<protein>
    <submittedName>
        <fullName evidence="4">Protein SPT2 isoform X2</fullName>
    </submittedName>
</protein>
<evidence type="ECO:0000313" key="4">
    <source>
        <dbReference type="EMBL" id="RWR77894.1"/>
    </source>
</evidence>
<dbReference type="Pfam" id="PF08243">
    <property type="entry name" value="SPT2"/>
    <property type="match status" value="1"/>
</dbReference>